<dbReference type="GO" id="GO:0042597">
    <property type="term" value="C:periplasmic space"/>
    <property type="evidence" value="ECO:0007669"/>
    <property type="project" value="UniProtKB-SubCell"/>
</dbReference>
<evidence type="ECO:0000256" key="5">
    <source>
        <dbReference type="SAM" id="SignalP"/>
    </source>
</evidence>
<evidence type="ECO:0000313" key="6">
    <source>
        <dbReference type="EMBL" id="MCD1654149.1"/>
    </source>
</evidence>
<comment type="similarity">
    <text evidence="2">Belongs to the bacterial solute-binding protein 1 family.</text>
</comment>
<protein>
    <submittedName>
        <fullName evidence="6">Extracellular solute-binding protein</fullName>
    </submittedName>
</protein>
<dbReference type="EMBL" id="JAINWA010000001">
    <property type="protein sequence ID" value="MCD1654149.1"/>
    <property type="molecule type" value="Genomic_DNA"/>
</dbReference>
<dbReference type="PROSITE" id="PS01037">
    <property type="entry name" value="SBP_BACTERIAL_1"/>
    <property type="match status" value="1"/>
</dbReference>
<dbReference type="PANTHER" id="PTHR43649">
    <property type="entry name" value="ARABINOSE-BINDING PROTEIN-RELATED"/>
    <property type="match status" value="1"/>
</dbReference>
<dbReference type="InterPro" id="IPR006059">
    <property type="entry name" value="SBP"/>
</dbReference>
<evidence type="ECO:0000256" key="4">
    <source>
        <dbReference type="ARBA" id="ARBA00022729"/>
    </source>
</evidence>
<dbReference type="Proteomes" id="UP001198163">
    <property type="component" value="Unassembled WGS sequence"/>
</dbReference>
<evidence type="ECO:0000256" key="3">
    <source>
        <dbReference type="ARBA" id="ARBA00022448"/>
    </source>
</evidence>
<dbReference type="PROSITE" id="PS51257">
    <property type="entry name" value="PROKAR_LIPOPROTEIN"/>
    <property type="match status" value="1"/>
</dbReference>
<organism evidence="6 7">
    <name type="scientific">Teretinema zuelzerae</name>
    <dbReference type="NCBI Taxonomy" id="156"/>
    <lineage>
        <taxon>Bacteria</taxon>
        <taxon>Pseudomonadati</taxon>
        <taxon>Spirochaetota</taxon>
        <taxon>Spirochaetia</taxon>
        <taxon>Spirochaetales</taxon>
        <taxon>Treponemataceae</taxon>
        <taxon>Teretinema</taxon>
    </lineage>
</organism>
<sequence length="452" mass="50243">MKRLRTAALIAAAVLFSASCARAEKMSVEAEKPSAELFSIRDRIPINVVYFDNENEDNTRWLGLAVSDFEKSHPTVKVILNPVYGTETDYANKISLSLKSDASIDVVLFDGALLNAFIGSGYLVGFMADTWNEWISKFPGKTKATVGHNGLDWAMPISLEVPGLFYNAKLFKKAGIPTPWEPDTWADVEKAARILSKHAEYPLWLPASSAQPETTTLQTFGTLLSGTWDWMYEDGKWVTSSPGMLETFSFLNRLYHAEPVMEELPRSVMLSRHSDETIARKLNAQEIGILLASCRLGPAIARTTSDYRTNILVSPVPRKNGGPTSVTGSWMLGISNMSSNKFISFEFLKSALSPRAQTLSCTLRGDIPVRRDVEASESWRENNWYAGKMSDYLYFSRFRPEGPEYPQVSRLIGIAVESAVTGTKSPESIVSEFAAGMEKIIPEHNRLKKAVE</sequence>
<dbReference type="SUPFAM" id="SSF53850">
    <property type="entry name" value="Periplasmic binding protein-like II"/>
    <property type="match status" value="1"/>
</dbReference>
<keyword evidence="3" id="KW-0813">Transport</keyword>
<dbReference type="Gene3D" id="3.40.190.10">
    <property type="entry name" value="Periplasmic binding protein-like II"/>
    <property type="match status" value="2"/>
</dbReference>
<reference evidence="6" key="1">
    <citation type="submission" date="2021-08" db="EMBL/GenBank/DDBJ databases">
        <title>Comparative analyses of Brucepasteria parasyntrophica and Teretinema zuelzerae.</title>
        <authorList>
            <person name="Song Y."/>
            <person name="Brune A."/>
        </authorList>
    </citation>
    <scope>NUCLEOTIDE SEQUENCE</scope>
    <source>
        <strain evidence="6">DSM 1903</strain>
    </source>
</reference>
<evidence type="ECO:0000313" key="7">
    <source>
        <dbReference type="Proteomes" id="UP001198163"/>
    </source>
</evidence>
<dbReference type="RefSeq" id="WP_230754097.1">
    <property type="nucleotide sequence ID" value="NZ_JAINWA010000001.1"/>
</dbReference>
<evidence type="ECO:0000256" key="1">
    <source>
        <dbReference type="ARBA" id="ARBA00004418"/>
    </source>
</evidence>
<comment type="subcellular location">
    <subcellularLocation>
        <location evidence="1">Periplasm</location>
    </subcellularLocation>
</comment>
<keyword evidence="7" id="KW-1185">Reference proteome</keyword>
<gene>
    <name evidence="6" type="ORF">K7J14_05475</name>
</gene>
<accession>A0AAE3JKQ5</accession>
<keyword evidence="4 5" id="KW-0732">Signal</keyword>
<dbReference type="InterPro" id="IPR006061">
    <property type="entry name" value="SBP_1_CS"/>
</dbReference>
<dbReference type="PANTHER" id="PTHR43649:SF14">
    <property type="entry name" value="BLR3389 PROTEIN"/>
    <property type="match status" value="1"/>
</dbReference>
<feature type="chain" id="PRO_5042048228" evidence="5">
    <location>
        <begin position="24"/>
        <end position="452"/>
    </location>
</feature>
<dbReference type="GO" id="GO:0055085">
    <property type="term" value="P:transmembrane transport"/>
    <property type="evidence" value="ECO:0007669"/>
    <property type="project" value="InterPro"/>
</dbReference>
<proteinExistence type="inferred from homology"/>
<feature type="signal peptide" evidence="5">
    <location>
        <begin position="1"/>
        <end position="23"/>
    </location>
</feature>
<name>A0AAE3JKQ5_9SPIR</name>
<dbReference type="Pfam" id="PF13416">
    <property type="entry name" value="SBP_bac_8"/>
    <property type="match status" value="1"/>
</dbReference>
<dbReference type="InterPro" id="IPR050490">
    <property type="entry name" value="Bact_solute-bd_prot1"/>
</dbReference>
<comment type="caution">
    <text evidence="6">The sequence shown here is derived from an EMBL/GenBank/DDBJ whole genome shotgun (WGS) entry which is preliminary data.</text>
</comment>
<dbReference type="AlphaFoldDB" id="A0AAE3JKQ5"/>
<evidence type="ECO:0000256" key="2">
    <source>
        <dbReference type="ARBA" id="ARBA00008520"/>
    </source>
</evidence>